<reference evidence="9" key="1">
    <citation type="submission" date="2016-06" db="EMBL/GenBank/DDBJ databases">
        <title>Parallel loss of symbiosis genes in relatives of nitrogen-fixing non-legume Parasponia.</title>
        <authorList>
            <person name="Van Velzen R."/>
            <person name="Holmer R."/>
            <person name="Bu F."/>
            <person name="Rutten L."/>
            <person name="Van Zeijl A."/>
            <person name="Liu W."/>
            <person name="Santuari L."/>
            <person name="Cao Q."/>
            <person name="Sharma T."/>
            <person name="Shen D."/>
            <person name="Roswanjaya Y."/>
            <person name="Wardhani T."/>
            <person name="Kalhor M.S."/>
            <person name="Jansen J."/>
            <person name="Van den Hoogen J."/>
            <person name="Gungor B."/>
            <person name="Hartog M."/>
            <person name="Hontelez J."/>
            <person name="Verver J."/>
            <person name="Yang W.-C."/>
            <person name="Schijlen E."/>
            <person name="Repin R."/>
            <person name="Schilthuizen M."/>
            <person name="Schranz E."/>
            <person name="Heidstra R."/>
            <person name="Miyata K."/>
            <person name="Fedorova E."/>
            <person name="Kohlen W."/>
            <person name="Bisseling T."/>
            <person name="Smit S."/>
            <person name="Geurts R."/>
        </authorList>
    </citation>
    <scope>NUCLEOTIDE SEQUENCE [LARGE SCALE GENOMIC DNA]</scope>
    <source>
        <strain evidence="9">cv. RG33-2</strain>
    </source>
</reference>
<evidence type="ECO:0000256" key="5">
    <source>
        <dbReference type="ARBA" id="ARBA00023242"/>
    </source>
</evidence>
<dbReference type="Gene3D" id="3.40.1810.10">
    <property type="entry name" value="Transcription factor, MADS-box"/>
    <property type="match status" value="1"/>
</dbReference>
<feature type="region of interest" description="Disordered" evidence="6">
    <location>
        <begin position="417"/>
        <end position="454"/>
    </location>
</feature>
<dbReference type="InParanoid" id="A0A2P5FKS1"/>
<name>A0A2P5FKS1_TREOI</name>
<dbReference type="SMART" id="SM00432">
    <property type="entry name" value="MADS"/>
    <property type="match status" value="1"/>
</dbReference>
<dbReference type="Proteomes" id="UP000237000">
    <property type="component" value="Unassembled WGS sequence"/>
</dbReference>
<keyword evidence="9" id="KW-1185">Reference proteome</keyword>
<dbReference type="InterPro" id="IPR036879">
    <property type="entry name" value="TF_MADSbox_sf"/>
</dbReference>
<proteinExistence type="predicted"/>
<organism evidence="8 9">
    <name type="scientific">Trema orientale</name>
    <name type="common">Charcoal tree</name>
    <name type="synonym">Celtis orientalis</name>
    <dbReference type="NCBI Taxonomy" id="63057"/>
    <lineage>
        <taxon>Eukaryota</taxon>
        <taxon>Viridiplantae</taxon>
        <taxon>Streptophyta</taxon>
        <taxon>Embryophyta</taxon>
        <taxon>Tracheophyta</taxon>
        <taxon>Spermatophyta</taxon>
        <taxon>Magnoliopsida</taxon>
        <taxon>eudicotyledons</taxon>
        <taxon>Gunneridae</taxon>
        <taxon>Pentapetalae</taxon>
        <taxon>rosids</taxon>
        <taxon>fabids</taxon>
        <taxon>Rosales</taxon>
        <taxon>Cannabaceae</taxon>
        <taxon>Trema</taxon>
    </lineage>
</organism>
<evidence type="ECO:0000256" key="1">
    <source>
        <dbReference type="ARBA" id="ARBA00004123"/>
    </source>
</evidence>
<dbReference type="PANTHER" id="PTHR11945:SF521">
    <property type="entry name" value="AGAMOUS-LIKE 48-RELATED"/>
    <property type="match status" value="1"/>
</dbReference>
<evidence type="ECO:0000256" key="2">
    <source>
        <dbReference type="ARBA" id="ARBA00023015"/>
    </source>
</evidence>
<sequence>MTRRKIRLAWIGNDTSRKASFKKRRAGLLKKVSELSTLCGVSAFIVIYGPGESDPPTVWPSVEVARQLYERFISVPDIERCKKMVNQEGYLRERATKMAEQLRKQHRKNKEKMTCHVMRQVEAGKPLNEFETSELGSVVWVLEEKMKEIKRRIEYYDQTVGIQPPGSLLLPPPMIPMEELLMGDQSWESFFGGIMSNLNNNNNNNIVNTNNNSLAVLRGIDQGNSVGMQVPDQRFFLGGTSTLGTTSLGSNYNTVQPFYGAGISSSSGGGTGNGLGFQPYVSHQSFGNNINNNSIVTSNDQMGLGNFGYFGSRGGSGGFSDMGLAPQQLNLGGINNNLGGTSTDQAMGNITGSSSTSVQNPNFGLNVGSVGGVINENVGFGLHSGQGSTLGGNNNIGNNITHNNLLNQFFAFNGGNNAEVVGQGQENNQGNQSNNGGSTNVNGGDTGKNMPSGLLSGASGGTYCWK</sequence>
<protein>
    <submittedName>
        <fullName evidence="8">MADS-box transcription factor</fullName>
    </submittedName>
</protein>
<evidence type="ECO:0000256" key="6">
    <source>
        <dbReference type="SAM" id="MobiDB-lite"/>
    </source>
</evidence>
<dbReference type="CDD" id="cd00266">
    <property type="entry name" value="MADS_SRF_like"/>
    <property type="match status" value="1"/>
</dbReference>
<dbReference type="GO" id="GO:0046983">
    <property type="term" value="F:protein dimerization activity"/>
    <property type="evidence" value="ECO:0007669"/>
    <property type="project" value="InterPro"/>
</dbReference>
<dbReference type="GO" id="GO:0045944">
    <property type="term" value="P:positive regulation of transcription by RNA polymerase II"/>
    <property type="evidence" value="ECO:0007669"/>
    <property type="project" value="InterPro"/>
</dbReference>
<dbReference type="PRINTS" id="PR00404">
    <property type="entry name" value="MADSDOMAIN"/>
</dbReference>
<dbReference type="SUPFAM" id="SSF55455">
    <property type="entry name" value="SRF-like"/>
    <property type="match status" value="1"/>
</dbReference>
<keyword evidence="2" id="KW-0805">Transcription regulation</keyword>
<keyword evidence="5" id="KW-0539">Nucleus</keyword>
<dbReference type="GO" id="GO:0000981">
    <property type="term" value="F:DNA-binding transcription factor activity, RNA polymerase II-specific"/>
    <property type="evidence" value="ECO:0007669"/>
    <property type="project" value="InterPro"/>
</dbReference>
<dbReference type="GO" id="GO:0000978">
    <property type="term" value="F:RNA polymerase II cis-regulatory region sequence-specific DNA binding"/>
    <property type="evidence" value="ECO:0007669"/>
    <property type="project" value="TreeGrafter"/>
</dbReference>
<keyword evidence="4" id="KW-0804">Transcription</keyword>
<feature type="domain" description="MADS-box" evidence="7">
    <location>
        <begin position="1"/>
        <end position="49"/>
    </location>
</feature>
<evidence type="ECO:0000256" key="3">
    <source>
        <dbReference type="ARBA" id="ARBA00023125"/>
    </source>
</evidence>
<dbReference type="PROSITE" id="PS50066">
    <property type="entry name" value="MADS_BOX_2"/>
    <property type="match status" value="1"/>
</dbReference>
<comment type="subcellular location">
    <subcellularLocation>
        <location evidence="1">Nucleus</location>
    </subcellularLocation>
</comment>
<evidence type="ECO:0000313" key="9">
    <source>
        <dbReference type="Proteomes" id="UP000237000"/>
    </source>
</evidence>
<dbReference type="OrthoDB" id="1166687at2759"/>
<dbReference type="InterPro" id="IPR002100">
    <property type="entry name" value="TF_MADSbox"/>
</dbReference>
<dbReference type="InterPro" id="IPR033897">
    <property type="entry name" value="SRF-like_MADS-box"/>
</dbReference>
<keyword evidence="3" id="KW-0238">DNA-binding</keyword>
<comment type="caution">
    <text evidence="8">The sequence shown here is derived from an EMBL/GenBank/DDBJ whole genome shotgun (WGS) entry which is preliminary data.</text>
</comment>
<accession>A0A2P5FKS1</accession>
<evidence type="ECO:0000313" key="8">
    <source>
        <dbReference type="EMBL" id="PON98364.1"/>
    </source>
</evidence>
<evidence type="ECO:0000256" key="4">
    <source>
        <dbReference type="ARBA" id="ARBA00023163"/>
    </source>
</evidence>
<gene>
    <name evidence="8" type="primary">TorMADS3</name>
    <name evidence="8" type="ORF">TorRG33x02_059390</name>
</gene>
<dbReference type="AlphaFoldDB" id="A0A2P5FKS1"/>
<dbReference type="GO" id="GO:0005634">
    <property type="term" value="C:nucleus"/>
    <property type="evidence" value="ECO:0007669"/>
    <property type="project" value="UniProtKB-SubCell"/>
</dbReference>
<feature type="compositionally biased region" description="Low complexity" evidence="6">
    <location>
        <begin position="417"/>
        <end position="443"/>
    </location>
</feature>
<dbReference type="EMBL" id="JXTC01000025">
    <property type="protein sequence ID" value="PON98364.1"/>
    <property type="molecule type" value="Genomic_DNA"/>
</dbReference>
<dbReference type="Pfam" id="PF00319">
    <property type="entry name" value="SRF-TF"/>
    <property type="match status" value="1"/>
</dbReference>
<evidence type="ECO:0000259" key="7">
    <source>
        <dbReference type="PROSITE" id="PS50066"/>
    </source>
</evidence>
<dbReference type="PANTHER" id="PTHR11945">
    <property type="entry name" value="MADS BOX PROTEIN"/>
    <property type="match status" value="1"/>
</dbReference>